<dbReference type="EMBL" id="CAJVPY010002460">
    <property type="protein sequence ID" value="CAG8561241.1"/>
    <property type="molecule type" value="Genomic_DNA"/>
</dbReference>
<reference evidence="1" key="1">
    <citation type="submission" date="2021-06" db="EMBL/GenBank/DDBJ databases">
        <authorList>
            <person name="Kallberg Y."/>
            <person name="Tangrot J."/>
            <person name="Rosling A."/>
        </authorList>
    </citation>
    <scope>NUCLEOTIDE SEQUENCE</scope>
    <source>
        <strain evidence="1">MA453B</strain>
    </source>
</reference>
<protein>
    <submittedName>
        <fullName evidence="1">18072_t:CDS:1</fullName>
    </submittedName>
</protein>
<evidence type="ECO:0000313" key="2">
    <source>
        <dbReference type="Proteomes" id="UP000789405"/>
    </source>
</evidence>
<dbReference type="OrthoDB" id="2438948at2759"/>
<organism evidence="1 2">
    <name type="scientific">Dentiscutata erythropus</name>
    <dbReference type="NCBI Taxonomy" id="1348616"/>
    <lineage>
        <taxon>Eukaryota</taxon>
        <taxon>Fungi</taxon>
        <taxon>Fungi incertae sedis</taxon>
        <taxon>Mucoromycota</taxon>
        <taxon>Glomeromycotina</taxon>
        <taxon>Glomeromycetes</taxon>
        <taxon>Diversisporales</taxon>
        <taxon>Gigasporaceae</taxon>
        <taxon>Dentiscutata</taxon>
    </lineage>
</organism>
<dbReference type="Proteomes" id="UP000789405">
    <property type="component" value="Unassembled WGS sequence"/>
</dbReference>
<sequence>HNIATLNFEDLCHLVELQIQNTKNSIIPGGANLLSLPESITTVQSTRSEYGSYANYVSVSEVTMQVNAIIESITTDFIGTTNVQPTFGTILLQFMNQNDILPNDLLSFIYEFTENTVTNIKLHFPDHEITVVPGQLPYSISVYGNHKINKIGNFYGISKKIAGSKNFFI</sequence>
<keyword evidence="2" id="KW-1185">Reference proteome</keyword>
<comment type="caution">
    <text evidence="1">The sequence shown here is derived from an EMBL/GenBank/DDBJ whole genome shotgun (WGS) entry which is preliminary data.</text>
</comment>
<proteinExistence type="predicted"/>
<accession>A0A9N9BAE9</accession>
<gene>
    <name evidence="1" type="ORF">DERYTH_LOCUS5747</name>
</gene>
<name>A0A9N9BAE9_9GLOM</name>
<feature type="non-terminal residue" evidence="1">
    <location>
        <position position="169"/>
    </location>
</feature>
<evidence type="ECO:0000313" key="1">
    <source>
        <dbReference type="EMBL" id="CAG8561241.1"/>
    </source>
</evidence>
<dbReference type="AlphaFoldDB" id="A0A9N9BAE9"/>